<evidence type="ECO:0000313" key="3">
    <source>
        <dbReference type="Proteomes" id="UP000499080"/>
    </source>
</evidence>
<evidence type="ECO:0000256" key="1">
    <source>
        <dbReference type="SAM" id="MobiDB-lite"/>
    </source>
</evidence>
<reference evidence="2 3" key="1">
    <citation type="journal article" date="2019" name="Sci. Rep.">
        <title>Orb-weaving spider Araneus ventricosus genome elucidates the spidroin gene catalogue.</title>
        <authorList>
            <person name="Kono N."/>
            <person name="Nakamura H."/>
            <person name="Ohtoshi R."/>
            <person name="Moran D.A.P."/>
            <person name="Shinohara A."/>
            <person name="Yoshida Y."/>
            <person name="Fujiwara M."/>
            <person name="Mori M."/>
            <person name="Tomita M."/>
            <person name="Arakawa K."/>
        </authorList>
    </citation>
    <scope>NUCLEOTIDE SEQUENCE [LARGE SCALE GENOMIC DNA]</scope>
</reference>
<gene>
    <name evidence="2" type="ORF">AVEN_230158_1</name>
</gene>
<comment type="caution">
    <text evidence="2">The sequence shown here is derived from an EMBL/GenBank/DDBJ whole genome shotgun (WGS) entry which is preliminary data.</text>
</comment>
<name>A0A4Y2RTF7_ARAVE</name>
<proteinExistence type="predicted"/>
<sequence length="112" mass="12703">MISLPVVPRLTFLSRNVPDEPSIQQRDPRIEFRGEEASLNEFILPSTCDLSAMYNLFRGPVYGFVANSLHRWTCIKSLKSCFCLFIVGERSEPSNSEEPGSKQQVDGMVYVQ</sequence>
<dbReference type="Proteomes" id="UP000499080">
    <property type="component" value="Unassembled WGS sequence"/>
</dbReference>
<protein>
    <submittedName>
        <fullName evidence="2">Uncharacterized protein</fullName>
    </submittedName>
</protein>
<evidence type="ECO:0000313" key="2">
    <source>
        <dbReference type="EMBL" id="GBN79048.1"/>
    </source>
</evidence>
<dbReference type="EMBL" id="BGPR01018395">
    <property type="protein sequence ID" value="GBN79048.1"/>
    <property type="molecule type" value="Genomic_DNA"/>
</dbReference>
<feature type="region of interest" description="Disordered" evidence="1">
    <location>
        <begin position="91"/>
        <end position="112"/>
    </location>
</feature>
<dbReference type="AlphaFoldDB" id="A0A4Y2RTF7"/>
<feature type="compositionally biased region" description="Polar residues" evidence="1">
    <location>
        <begin position="93"/>
        <end position="104"/>
    </location>
</feature>
<organism evidence="2 3">
    <name type="scientific">Araneus ventricosus</name>
    <name type="common">Orbweaver spider</name>
    <name type="synonym">Epeira ventricosa</name>
    <dbReference type="NCBI Taxonomy" id="182803"/>
    <lineage>
        <taxon>Eukaryota</taxon>
        <taxon>Metazoa</taxon>
        <taxon>Ecdysozoa</taxon>
        <taxon>Arthropoda</taxon>
        <taxon>Chelicerata</taxon>
        <taxon>Arachnida</taxon>
        <taxon>Araneae</taxon>
        <taxon>Araneomorphae</taxon>
        <taxon>Entelegynae</taxon>
        <taxon>Araneoidea</taxon>
        <taxon>Araneidae</taxon>
        <taxon>Araneus</taxon>
    </lineage>
</organism>
<keyword evidence="3" id="KW-1185">Reference proteome</keyword>
<accession>A0A4Y2RTF7</accession>